<evidence type="ECO:0000313" key="1">
    <source>
        <dbReference type="EMBL" id="MFB5734940.1"/>
    </source>
</evidence>
<dbReference type="EMBL" id="JBHILJ010000001">
    <property type="protein sequence ID" value="MFB5734940.1"/>
    <property type="molecule type" value="Genomic_DNA"/>
</dbReference>
<name>A0ABV5BID3_9LEPT</name>
<dbReference type="Proteomes" id="UP001580391">
    <property type="component" value="Unassembled WGS sequence"/>
</dbReference>
<evidence type="ECO:0000313" key="2">
    <source>
        <dbReference type="Proteomes" id="UP001580391"/>
    </source>
</evidence>
<proteinExistence type="predicted"/>
<organism evidence="1 2">
    <name type="scientific">Leptospira wolffii</name>
    <dbReference type="NCBI Taxonomy" id="409998"/>
    <lineage>
        <taxon>Bacteria</taxon>
        <taxon>Pseudomonadati</taxon>
        <taxon>Spirochaetota</taxon>
        <taxon>Spirochaetia</taxon>
        <taxon>Leptospirales</taxon>
        <taxon>Leptospiraceae</taxon>
        <taxon>Leptospira</taxon>
    </lineage>
</organism>
<dbReference type="NCBIfam" id="NF047504">
    <property type="entry name" value="LIC_10030_fam"/>
    <property type="match status" value="1"/>
</dbReference>
<accession>A0ABV5BID3</accession>
<protein>
    <submittedName>
        <fullName evidence="1">LIC_10030 family protein</fullName>
    </submittedName>
</protein>
<gene>
    <name evidence="1" type="ORF">ACE5IX_00325</name>
</gene>
<keyword evidence="2" id="KW-1185">Reference proteome</keyword>
<dbReference type="RefSeq" id="WP_135699974.1">
    <property type="nucleotide sequence ID" value="NZ_JBHILI010000003.1"/>
</dbReference>
<sequence length="316" mass="36672">MKIKEVKELNRILSDTSHLKNKPNSIFVDNLHTSFLEFEEQYLLPSTSVFEVEFSAAESFLRSFLQLAPEFVSDCLVLPEPRPKRDIDRLFLIRPLYTDGEFFRENSPRLWKENPPPYAIVLSFFLMHLGGASKEDIQFAASQGRTMSARTKRAYFSARVVPIESLIVEDSVLVDFTAKKYQESDFMVQIGADTFEGVRHTYSEIFDEVDYSKQIQVIQESLGIQPGDWSLGKIFQPIAVEYLTLTARFLETSLRNIAKDFISFHQVVDLLLRPDSMTLEESTRISFFRWLRSHKAERMLSPSGNMAWRILREERT</sequence>
<comment type="caution">
    <text evidence="1">The sequence shown here is derived from an EMBL/GenBank/DDBJ whole genome shotgun (WGS) entry which is preliminary data.</text>
</comment>
<reference evidence="1 2" key="1">
    <citation type="submission" date="2024-09" db="EMBL/GenBank/DDBJ databases">
        <title>Taxonomic and Genotyping Characterization of Leptospira Strains isolated from Multiple Sources in Colombia highlights the importance of intermediate species.</title>
        <authorList>
            <person name="Torres Higuera L."/>
            <person name="Rojas Tapias D."/>
            <person name="Jimenez Velasquez S."/>
            <person name="Renjifo Ibanez C."/>
        </authorList>
    </citation>
    <scope>NUCLEOTIDE SEQUENCE [LARGE SCALE GENOMIC DNA]</scope>
    <source>
        <strain evidence="1 2">Lep080</strain>
    </source>
</reference>